<dbReference type="RefSeq" id="WP_167694880.1">
    <property type="nucleotide sequence ID" value="NZ_CP118181.1"/>
</dbReference>
<keyword evidence="3" id="KW-1185">Reference proteome</keyword>
<reference evidence="2" key="1">
    <citation type="submission" date="2020-03" db="EMBL/GenBank/DDBJ databases">
        <title>Spirochaetal bacteria isolated from arthropods constitute a novel genus Entomospira genus novum within the order Spirochaetales.</title>
        <authorList>
            <person name="Grana-Miraglia L."/>
            <person name="Sikutova S."/>
            <person name="Fingerle V."/>
            <person name="Sing A."/>
            <person name="Castillo-Ramirez S."/>
            <person name="Margos G."/>
            <person name="Rudolf I."/>
        </authorList>
    </citation>
    <scope>NUCLEOTIDE SEQUENCE</scope>
    <source>
        <strain evidence="2">BR149</strain>
    </source>
</reference>
<dbReference type="Proteomes" id="UP000778951">
    <property type="component" value="Unassembled WGS sequence"/>
</dbReference>
<accession>A0A968GGS3</accession>
<evidence type="ECO:0008006" key="4">
    <source>
        <dbReference type="Google" id="ProtNLM"/>
    </source>
</evidence>
<sequence>MMKRSVWGFLFILSTMSLLGANQQPETQGYEERRTNNGTLQYKAIDSNGDGQFDTFYYYDAKGLLERQEIDSDHDGRIDIIIHYLDGVYIVMIERDVDGDGTFREKRRFN</sequence>
<keyword evidence="1" id="KW-0732">Signal</keyword>
<organism evidence="2 3">
    <name type="scientific">Entomospira culicis</name>
    <dbReference type="NCBI Taxonomy" id="2719989"/>
    <lineage>
        <taxon>Bacteria</taxon>
        <taxon>Pseudomonadati</taxon>
        <taxon>Spirochaetota</taxon>
        <taxon>Spirochaetia</taxon>
        <taxon>Spirochaetales</taxon>
        <taxon>Spirochaetaceae</taxon>
        <taxon>Entomospira</taxon>
    </lineage>
</organism>
<dbReference type="EMBL" id="JAATLM010000001">
    <property type="protein sequence ID" value="NIZ68762.1"/>
    <property type="molecule type" value="Genomic_DNA"/>
</dbReference>
<name>A0A968GGS3_9SPIO</name>
<proteinExistence type="predicted"/>
<comment type="caution">
    <text evidence="2">The sequence shown here is derived from an EMBL/GenBank/DDBJ whole genome shotgun (WGS) entry which is preliminary data.</text>
</comment>
<protein>
    <recommendedName>
        <fullName evidence="4">YD repeat-containing protein</fullName>
    </recommendedName>
</protein>
<evidence type="ECO:0000256" key="1">
    <source>
        <dbReference type="SAM" id="SignalP"/>
    </source>
</evidence>
<evidence type="ECO:0000313" key="3">
    <source>
        <dbReference type="Proteomes" id="UP000778951"/>
    </source>
</evidence>
<evidence type="ECO:0000313" key="2">
    <source>
        <dbReference type="EMBL" id="NIZ68762.1"/>
    </source>
</evidence>
<feature type="chain" id="PRO_5036871235" description="YD repeat-containing protein" evidence="1">
    <location>
        <begin position="21"/>
        <end position="110"/>
    </location>
</feature>
<dbReference type="AlphaFoldDB" id="A0A968GGS3"/>
<feature type="signal peptide" evidence="1">
    <location>
        <begin position="1"/>
        <end position="20"/>
    </location>
</feature>
<gene>
    <name evidence="2" type="ORF">HCT48_00805</name>
</gene>